<comment type="caution">
    <text evidence="1">The sequence shown here is derived from an EMBL/GenBank/DDBJ whole genome shotgun (WGS) entry which is preliminary data.</text>
</comment>
<evidence type="ECO:0000313" key="2">
    <source>
        <dbReference type="Proteomes" id="UP001589575"/>
    </source>
</evidence>
<gene>
    <name evidence="1" type="ORF">ACFFX0_21250</name>
</gene>
<protein>
    <submittedName>
        <fullName evidence="1">Uncharacterized protein</fullName>
    </submittedName>
</protein>
<sequence length="84" mass="8368">MAPRSAGRSDVAGASLAESITAPFAACVDTAAVVTSGEATASARASIEPGRTVAMNSPPSMVDSVVKSPPNTAWEAMTSWPSSS</sequence>
<reference evidence="1 2" key="1">
    <citation type="submission" date="2024-09" db="EMBL/GenBank/DDBJ databases">
        <authorList>
            <person name="Sun Q."/>
            <person name="Mori K."/>
        </authorList>
    </citation>
    <scope>NUCLEOTIDE SEQUENCE [LARGE SCALE GENOMIC DNA]</scope>
    <source>
        <strain evidence="1 2">CCM 7609</strain>
    </source>
</reference>
<accession>A0ABV5G3U8</accession>
<dbReference type="Proteomes" id="UP001589575">
    <property type="component" value="Unassembled WGS sequence"/>
</dbReference>
<name>A0ABV5G3U8_9MICC</name>
<dbReference type="EMBL" id="JBHMFI010000001">
    <property type="protein sequence ID" value="MFB9073584.1"/>
    <property type="molecule type" value="Genomic_DNA"/>
</dbReference>
<proteinExistence type="predicted"/>
<keyword evidence="2" id="KW-1185">Reference proteome</keyword>
<evidence type="ECO:0000313" key="1">
    <source>
        <dbReference type="EMBL" id="MFB9073584.1"/>
    </source>
</evidence>
<organism evidence="1 2">
    <name type="scientific">Citricoccus parietis</name>
    <dbReference type="NCBI Taxonomy" id="592307"/>
    <lineage>
        <taxon>Bacteria</taxon>
        <taxon>Bacillati</taxon>
        <taxon>Actinomycetota</taxon>
        <taxon>Actinomycetes</taxon>
        <taxon>Micrococcales</taxon>
        <taxon>Micrococcaceae</taxon>
        <taxon>Citricoccus</taxon>
    </lineage>
</organism>